<proteinExistence type="predicted"/>
<name>A0AAV5J2I8_9ROSI</name>
<protein>
    <recommendedName>
        <fullName evidence="3">Metallothionein</fullName>
    </recommendedName>
</protein>
<evidence type="ECO:0000313" key="1">
    <source>
        <dbReference type="EMBL" id="GKV07105.1"/>
    </source>
</evidence>
<dbReference type="EMBL" id="BPVZ01000026">
    <property type="protein sequence ID" value="GKV07105.1"/>
    <property type="molecule type" value="Genomic_DNA"/>
</dbReference>
<organism evidence="1 2">
    <name type="scientific">Rubroshorea leprosula</name>
    <dbReference type="NCBI Taxonomy" id="152421"/>
    <lineage>
        <taxon>Eukaryota</taxon>
        <taxon>Viridiplantae</taxon>
        <taxon>Streptophyta</taxon>
        <taxon>Embryophyta</taxon>
        <taxon>Tracheophyta</taxon>
        <taxon>Spermatophyta</taxon>
        <taxon>Magnoliopsida</taxon>
        <taxon>eudicotyledons</taxon>
        <taxon>Gunneridae</taxon>
        <taxon>Pentapetalae</taxon>
        <taxon>rosids</taxon>
        <taxon>malvids</taxon>
        <taxon>Malvales</taxon>
        <taxon>Dipterocarpaceae</taxon>
        <taxon>Rubroshorea</taxon>
    </lineage>
</organism>
<gene>
    <name evidence="1" type="ORF">SLEP1_g18908</name>
</gene>
<dbReference type="Proteomes" id="UP001054252">
    <property type="component" value="Unassembled WGS sequence"/>
</dbReference>
<dbReference type="AlphaFoldDB" id="A0AAV5J2I8"/>
<evidence type="ECO:0000313" key="2">
    <source>
        <dbReference type="Proteomes" id="UP001054252"/>
    </source>
</evidence>
<comment type="caution">
    <text evidence="1">The sequence shown here is derived from an EMBL/GenBank/DDBJ whole genome shotgun (WGS) entry which is preliminary data.</text>
</comment>
<reference evidence="1 2" key="1">
    <citation type="journal article" date="2021" name="Commun. Biol.">
        <title>The genome of Shorea leprosula (Dipterocarpaceae) highlights the ecological relevance of drought in aseasonal tropical rainforests.</title>
        <authorList>
            <person name="Ng K.K.S."/>
            <person name="Kobayashi M.J."/>
            <person name="Fawcett J.A."/>
            <person name="Hatakeyama M."/>
            <person name="Paape T."/>
            <person name="Ng C.H."/>
            <person name="Ang C.C."/>
            <person name="Tnah L.H."/>
            <person name="Lee C.T."/>
            <person name="Nishiyama T."/>
            <person name="Sese J."/>
            <person name="O'Brien M.J."/>
            <person name="Copetti D."/>
            <person name="Mohd Noor M.I."/>
            <person name="Ong R.C."/>
            <person name="Putra M."/>
            <person name="Sireger I.Z."/>
            <person name="Indrioko S."/>
            <person name="Kosugi Y."/>
            <person name="Izuno A."/>
            <person name="Isagi Y."/>
            <person name="Lee S.L."/>
            <person name="Shimizu K.K."/>
        </authorList>
    </citation>
    <scope>NUCLEOTIDE SEQUENCE [LARGE SCALE GENOMIC DNA]</scope>
    <source>
        <strain evidence="1">214</strain>
    </source>
</reference>
<evidence type="ECO:0008006" key="3">
    <source>
        <dbReference type="Google" id="ProtNLM"/>
    </source>
</evidence>
<sequence>MYDQNSKIMGAFGIAVKCCGCSCGCTELCYVVL</sequence>
<keyword evidence="2" id="KW-1185">Reference proteome</keyword>
<accession>A0AAV5J2I8</accession>